<gene>
    <name evidence="2" type="ORF">PCOR1329_LOCUS24811</name>
</gene>
<name>A0ABN9RYU6_9DINO</name>
<feature type="compositionally biased region" description="Basic and acidic residues" evidence="1">
    <location>
        <begin position="66"/>
        <end position="75"/>
    </location>
</feature>
<protein>
    <recommendedName>
        <fullName evidence="4">Selenoprotein O</fullName>
    </recommendedName>
</protein>
<accession>A0ABN9RYU6</accession>
<reference evidence="2" key="1">
    <citation type="submission" date="2023-10" db="EMBL/GenBank/DDBJ databases">
        <authorList>
            <person name="Chen Y."/>
            <person name="Shah S."/>
            <person name="Dougan E. K."/>
            <person name="Thang M."/>
            <person name="Chan C."/>
        </authorList>
    </citation>
    <scope>NUCLEOTIDE SEQUENCE [LARGE SCALE GENOMIC DNA]</scope>
</reference>
<organism evidence="2 3">
    <name type="scientific">Prorocentrum cordatum</name>
    <dbReference type="NCBI Taxonomy" id="2364126"/>
    <lineage>
        <taxon>Eukaryota</taxon>
        <taxon>Sar</taxon>
        <taxon>Alveolata</taxon>
        <taxon>Dinophyceae</taxon>
        <taxon>Prorocentrales</taxon>
        <taxon>Prorocentraceae</taxon>
        <taxon>Prorocentrum</taxon>
    </lineage>
</organism>
<evidence type="ECO:0008006" key="4">
    <source>
        <dbReference type="Google" id="ProtNLM"/>
    </source>
</evidence>
<comment type="caution">
    <text evidence="2">The sequence shown here is derived from an EMBL/GenBank/DDBJ whole genome shotgun (WGS) entry which is preliminary data.</text>
</comment>
<sequence length="141" mass="14402">MGGRAQKDALTLGAGAPPPTPQRVSQMARGRLRSPGRLLRGPAQRAAEPPAPLASASASPCPRFKALREPGEEHAGASSCGHGGGPPEQLARMFGWGSGADFEAALPQAGRASLSHAPGFLLAVRRLVFAATCSTSSSQPR</sequence>
<dbReference type="Proteomes" id="UP001189429">
    <property type="component" value="Unassembled WGS sequence"/>
</dbReference>
<feature type="compositionally biased region" description="Low complexity" evidence="1">
    <location>
        <begin position="33"/>
        <end position="62"/>
    </location>
</feature>
<evidence type="ECO:0000256" key="1">
    <source>
        <dbReference type="SAM" id="MobiDB-lite"/>
    </source>
</evidence>
<evidence type="ECO:0000313" key="3">
    <source>
        <dbReference type="Proteomes" id="UP001189429"/>
    </source>
</evidence>
<evidence type="ECO:0000313" key="2">
    <source>
        <dbReference type="EMBL" id="CAK0824390.1"/>
    </source>
</evidence>
<feature type="region of interest" description="Disordered" evidence="1">
    <location>
        <begin position="1"/>
        <end position="93"/>
    </location>
</feature>
<proteinExistence type="predicted"/>
<dbReference type="EMBL" id="CAUYUJ010008586">
    <property type="protein sequence ID" value="CAK0824390.1"/>
    <property type="molecule type" value="Genomic_DNA"/>
</dbReference>
<keyword evidence="3" id="KW-1185">Reference proteome</keyword>